<feature type="compositionally biased region" description="Basic and acidic residues" evidence="1">
    <location>
        <begin position="26"/>
        <end position="36"/>
    </location>
</feature>
<reference evidence="2 3" key="1">
    <citation type="submission" date="2018-04" db="EMBL/GenBank/DDBJ databases">
        <title>Genomic Encyclopedia of Type Strains, Phase III (KMG-III): the genomes of soil and plant-associated and newly described type strains.</title>
        <authorList>
            <person name="Whitman W."/>
        </authorList>
    </citation>
    <scope>NUCLEOTIDE SEQUENCE [LARGE SCALE GENOMIC DNA]</scope>
    <source>
        <strain evidence="2 3">MA101b</strain>
    </source>
</reference>
<organism evidence="2 3">
    <name type="scientific">Sphingomonas aurantiaca</name>
    <dbReference type="NCBI Taxonomy" id="185949"/>
    <lineage>
        <taxon>Bacteria</taxon>
        <taxon>Pseudomonadati</taxon>
        <taxon>Pseudomonadota</taxon>
        <taxon>Alphaproteobacteria</taxon>
        <taxon>Sphingomonadales</taxon>
        <taxon>Sphingomonadaceae</taxon>
        <taxon>Sphingomonas</taxon>
    </lineage>
</organism>
<evidence type="ECO:0000256" key="1">
    <source>
        <dbReference type="SAM" id="MobiDB-lite"/>
    </source>
</evidence>
<evidence type="ECO:0000313" key="2">
    <source>
        <dbReference type="EMBL" id="PTQ60630.1"/>
    </source>
</evidence>
<dbReference type="Proteomes" id="UP000244189">
    <property type="component" value="Unassembled WGS sequence"/>
</dbReference>
<dbReference type="RefSeq" id="WP_156359675.1">
    <property type="nucleotide sequence ID" value="NZ_JAPZPS010000002.1"/>
</dbReference>
<protein>
    <recommendedName>
        <fullName evidence="4">Lipoprotein</fullName>
    </recommendedName>
</protein>
<comment type="caution">
    <text evidence="2">The sequence shown here is derived from an EMBL/GenBank/DDBJ whole genome shotgun (WGS) entry which is preliminary data.</text>
</comment>
<keyword evidence="3" id="KW-1185">Reference proteome</keyword>
<gene>
    <name evidence="2" type="ORF">C8J26_2344</name>
</gene>
<dbReference type="EMBL" id="QAOG01000003">
    <property type="protein sequence ID" value="PTQ60630.1"/>
    <property type="molecule type" value="Genomic_DNA"/>
</dbReference>
<dbReference type="PROSITE" id="PS51257">
    <property type="entry name" value="PROKAR_LIPOPROTEIN"/>
    <property type="match status" value="1"/>
</dbReference>
<proteinExistence type="predicted"/>
<name>A0A2T5GMR8_9SPHN</name>
<evidence type="ECO:0000313" key="3">
    <source>
        <dbReference type="Proteomes" id="UP000244189"/>
    </source>
</evidence>
<sequence length="52" mass="5683">MKSELHMRVLLPGLLLILGACSDHKRSNSFDAKPSENKATPYSGVPGEEQKT</sequence>
<dbReference type="AlphaFoldDB" id="A0A2T5GMR8"/>
<accession>A0A2T5GMR8</accession>
<evidence type="ECO:0008006" key="4">
    <source>
        <dbReference type="Google" id="ProtNLM"/>
    </source>
</evidence>
<feature type="region of interest" description="Disordered" evidence="1">
    <location>
        <begin position="26"/>
        <end position="52"/>
    </location>
</feature>